<accession>A0A2I0U253</accession>
<dbReference type="GO" id="GO:0061343">
    <property type="term" value="P:cell adhesion involved in heart morphogenesis"/>
    <property type="evidence" value="ECO:0007669"/>
    <property type="project" value="TreeGrafter"/>
</dbReference>
<keyword evidence="2" id="KW-1185">Reference proteome</keyword>
<evidence type="ECO:0000313" key="2">
    <source>
        <dbReference type="Proteomes" id="UP000233556"/>
    </source>
</evidence>
<reference evidence="2" key="1">
    <citation type="submission" date="2017-11" db="EMBL/GenBank/DDBJ databases">
        <authorList>
            <person name="Lima N.C."/>
            <person name="Parody-Merino A.M."/>
            <person name="Battley P.F."/>
            <person name="Fidler A.E."/>
            <person name="Prosdocimi F."/>
        </authorList>
    </citation>
    <scope>NUCLEOTIDE SEQUENCE [LARGE SCALE GENOMIC DNA]</scope>
</reference>
<sequence>MKKDLLLVEEDQVREQLTKLDIHKSMGPDGMLPRVLRNWQKSLLGHSVIFERFWRTDEVPKDWRKVHVTPVFKKGKNKDLGNYRPVSFTSIPGKTMERLVLGVISKNMEEKKAIRSSQHGFKKRKSCLTNLIAFYDGMSG</sequence>
<gene>
    <name evidence="1" type="ORF">llap_9580</name>
</gene>
<dbReference type="GO" id="GO:0031012">
    <property type="term" value="C:extracellular matrix"/>
    <property type="evidence" value="ECO:0007669"/>
    <property type="project" value="TreeGrafter"/>
</dbReference>
<proteinExistence type="predicted"/>
<evidence type="ECO:0000313" key="1">
    <source>
        <dbReference type="EMBL" id="PKU40121.1"/>
    </source>
</evidence>
<name>A0A2I0U253_LIMLA</name>
<dbReference type="OrthoDB" id="416454at2759"/>
<organism evidence="1 2">
    <name type="scientific">Limosa lapponica baueri</name>
    <dbReference type="NCBI Taxonomy" id="1758121"/>
    <lineage>
        <taxon>Eukaryota</taxon>
        <taxon>Metazoa</taxon>
        <taxon>Chordata</taxon>
        <taxon>Craniata</taxon>
        <taxon>Vertebrata</taxon>
        <taxon>Euteleostomi</taxon>
        <taxon>Archelosauria</taxon>
        <taxon>Archosauria</taxon>
        <taxon>Dinosauria</taxon>
        <taxon>Saurischia</taxon>
        <taxon>Theropoda</taxon>
        <taxon>Coelurosauria</taxon>
        <taxon>Aves</taxon>
        <taxon>Neognathae</taxon>
        <taxon>Neoaves</taxon>
        <taxon>Charadriiformes</taxon>
        <taxon>Scolopacidae</taxon>
        <taxon>Limosa</taxon>
    </lineage>
</organism>
<evidence type="ECO:0008006" key="3">
    <source>
        <dbReference type="Google" id="ProtNLM"/>
    </source>
</evidence>
<dbReference type="AlphaFoldDB" id="A0A2I0U253"/>
<dbReference type="Proteomes" id="UP000233556">
    <property type="component" value="Unassembled WGS sequence"/>
</dbReference>
<dbReference type="EMBL" id="KZ506333">
    <property type="protein sequence ID" value="PKU40121.1"/>
    <property type="molecule type" value="Genomic_DNA"/>
</dbReference>
<reference evidence="2" key="2">
    <citation type="submission" date="2017-12" db="EMBL/GenBank/DDBJ databases">
        <title>Genome sequence of the Bar-tailed Godwit (Limosa lapponica baueri).</title>
        <authorList>
            <person name="Lima N.C.B."/>
            <person name="Parody-Merino A.M."/>
            <person name="Battley P.F."/>
            <person name="Fidler A.E."/>
            <person name="Prosdocimi F."/>
        </authorList>
    </citation>
    <scope>NUCLEOTIDE SEQUENCE [LARGE SCALE GENOMIC DNA]</scope>
</reference>
<protein>
    <recommendedName>
        <fullName evidence="3">Rna-directed dna polymerase from mobile element jockey-like</fullName>
    </recommendedName>
</protein>
<dbReference type="PANTHER" id="PTHR33395">
    <property type="entry name" value="TRANSCRIPTASE, PUTATIVE-RELATED-RELATED"/>
    <property type="match status" value="1"/>
</dbReference>
<dbReference type="PANTHER" id="PTHR33395:SF22">
    <property type="entry name" value="REVERSE TRANSCRIPTASE DOMAIN-CONTAINING PROTEIN"/>
    <property type="match status" value="1"/>
</dbReference>
<dbReference type="GO" id="GO:0007508">
    <property type="term" value="P:larval heart development"/>
    <property type="evidence" value="ECO:0007669"/>
    <property type="project" value="TreeGrafter"/>
</dbReference>